<dbReference type="Gramene" id="PNW73895">
    <property type="protein sequence ID" value="PNW73895"/>
    <property type="gene ID" value="CHLRE_13g577150v5"/>
</dbReference>
<accession>A0A2K3D028</accession>
<evidence type="ECO:0000313" key="1">
    <source>
        <dbReference type="EMBL" id="PNW73895.1"/>
    </source>
</evidence>
<dbReference type="Gene3D" id="2.60.40.10">
    <property type="entry name" value="Immunoglobulins"/>
    <property type="match status" value="1"/>
</dbReference>
<dbReference type="InterPro" id="IPR013783">
    <property type="entry name" value="Ig-like_fold"/>
</dbReference>
<gene>
    <name evidence="1" type="ORF">CHLRE_13g577150v5</name>
</gene>
<dbReference type="KEGG" id="cre:CHLRE_13g577150v5"/>
<dbReference type="OrthoDB" id="2019572at2759"/>
<protein>
    <submittedName>
        <fullName evidence="1">Uncharacterized protein</fullName>
    </submittedName>
</protein>
<reference evidence="1 2" key="1">
    <citation type="journal article" date="2007" name="Science">
        <title>The Chlamydomonas genome reveals the evolution of key animal and plant functions.</title>
        <authorList>
            <person name="Merchant S.S."/>
            <person name="Prochnik S.E."/>
            <person name="Vallon O."/>
            <person name="Harris E.H."/>
            <person name="Karpowicz S.J."/>
            <person name="Witman G.B."/>
            <person name="Terry A."/>
            <person name="Salamov A."/>
            <person name="Fritz-Laylin L.K."/>
            <person name="Marechal-Drouard L."/>
            <person name="Marshall W.F."/>
            <person name="Qu L.H."/>
            <person name="Nelson D.R."/>
            <person name="Sanderfoot A.A."/>
            <person name="Spalding M.H."/>
            <person name="Kapitonov V.V."/>
            <person name="Ren Q."/>
            <person name="Ferris P."/>
            <person name="Lindquist E."/>
            <person name="Shapiro H."/>
            <person name="Lucas S.M."/>
            <person name="Grimwood J."/>
            <person name="Schmutz J."/>
            <person name="Cardol P."/>
            <person name="Cerutti H."/>
            <person name="Chanfreau G."/>
            <person name="Chen C.L."/>
            <person name="Cognat V."/>
            <person name="Croft M.T."/>
            <person name="Dent R."/>
            <person name="Dutcher S."/>
            <person name="Fernandez E."/>
            <person name="Fukuzawa H."/>
            <person name="Gonzalez-Ballester D."/>
            <person name="Gonzalez-Halphen D."/>
            <person name="Hallmann A."/>
            <person name="Hanikenne M."/>
            <person name="Hippler M."/>
            <person name="Inwood W."/>
            <person name="Jabbari K."/>
            <person name="Kalanon M."/>
            <person name="Kuras R."/>
            <person name="Lefebvre P.A."/>
            <person name="Lemaire S.D."/>
            <person name="Lobanov A.V."/>
            <person name="Lohr M."/>
            <person name="Manuell A."/>
            <person name="Meier I."/>
            <person name="Mets L."/>
            <person name="Mittag M."/>
            <person name="Mittelmeier T."/>
            <person name="Moroney J.V."/>
            <person name="Moseley J."/>
            <person name="Napoli C."/>
            <person name="Nedelcu A.M."/>
            <person name="Niyogi K."/>
            <person name="Novoselov S.V."/>
            <person name="Paulsen I.T."/>
            <person name="Pazour G."/>
            <person name="Purton S."/>
            <person name="Ral J.P."/>
            <person name="Riano-Pachon D.M."/>
            <person name="Riekhof W."/>
            <person name="Rymarquis L."/>
            <person name="Schroda M."/>
            <person name="Stern D."/>
            <person name="Umen J."/>
            <person name="Willows R."/>
            <person name="Wilson N."/>
            <person name="Zimmer S.L."/>
            <person name="Allmer J."/>
            <person name="Balk J."/>
            <person name="Bisova K."/>
            <person name="Chen C.J."/>
            <person name="Elias M."/>
            <person name="Gendler K."/>
            <person name="Hauser C."/>
            <person name="Lamb M.R."/>
            <person name="Ledford H."/>
            <person name="Long J.C."/>
            <person name="Minagawa J."/>
            <person name="Page M.D."/>
            <person name="Pan J."/>
            <person name="Pootakham W."/>
            <person name="Roje S."/>
            <person name="Rose A."/>
            <person name="Stahlberg E."/>
            <person name="Terauchi A.M."/>
            <person name="Yang P."/>
            <person name="Ball S."/>
            <person name="Bowler C."/>
            <person name="Dieckmann C.L."/>
            <person name="Gladyshev V.N."/>
            <person name="Green P."/>
            <person name="Jorgensen R."/>
            <person name="Mayfield S."/>
            <person name="Mueller-Roeber B."/>
            <person name="Rajamani S."/>
            <person name="Sayre R.T."/>
            <person name="Brokstein P."/>
            <person name="Dubchak I."/>
            <person name="Goodstein D."/>
            <person name="Hornick L."/>
            <person name="Huang Y.W."/>
            <person name="Jhaveri J."/>
            <person name="Luo Y."/>
            <person name="Martinez D."/>
            <person name="Ngau W.C."/>
            <person name="Otillar B."/>
            <person name="Poliakov A."/>
            <person name="Porter A."/>
            <person name="Szajkowski L."/>
            <person name="Werner G."/>
            <person name="Zhou K."/>
            <person name="Grigoriev I.V."/>
            <person name="Rokhsar D.S."/>
            <person name="Grossman A.R."/>
        </authorList>
    </citation>
    <scope>NUCLEOTIDE SEQUENCE [LARGE SCALE GENOMIC DNA]</scope>
    <source>
        <strain evidence="2">CC-503</strain>
    </source>
</reference>
<sequence length="95" mass="10340">MNRTALVSHCAPTALYSKVCVAPVWPLQVRTHALHPRPYTVNTATSTITVTAPPAAQHGMAPRGDYVLWLLGDEVGEFGKTYSQGHWVTLKEAVV</sequence>
<keyword evidence="2" id="KW-1185">Reference proteome</keyword>
<dbReference type="InParanoid" id="A0A2K3D028"/>
<proteinExistence type="predicted"/>
<dbReference type="GeneID" id="66055974"/>
<dbReference type="EMBL" id="CM008974">
    <property type="protein sequence ID" value="PNW73895.1"/>
    <property type="molecule type" value="Genomic_DNA"/>
</dbReference>
<name>A0A2K3D028_CHLRE</name>
<dbReference type="PaxDb" id="3055-EDP08795"/>
<dbReference type="Proteomes" id="UP000006906">
    <property type="component" value="Chromosome 13"/>
</dbReference>
<dbReference type="AlphaFoldDB" id="A0A2K3D028"/>
<evidence type="ECO:0000313" key="2">
    <source>
        <dbReference type="Proteomes" id="UP000006906"/>
    </source>
</evidence>
<organism evidence="1 2">
    <name type="scientific">Chlamydomonas reinhardtii</name>
    <name type="common">Chlamydomonas smithii</name>
    <dbReference type="NCBI Taxonomy" id="3055"/>
    <lineage>
        <taxon>Eukaryota</taxon>
        <taxon>Viridiplantae</taxon>
        <taxon>Chlorophyta</taxon>
        <taxon>core chlorophytes</taxon>
        <taxon>Chlorophyceae</taxon>
        <taxon>CS clade</taxon>
        <taxon>Chlamydomonadales</taxon>
        <taxon>Chlamydomonadaceae</taxon>
        <taxon>Chlamydomonas</taxon>
    </lineage>
</organism>
<dbReference type="RefSeq" id="XP_042917456.1">
    <property type="nucleotide sequence ID" value="XM_043069481.1"/>
</dbReference>